<dbReference type="SUPFAM" id="SSF54637">
    <property type="entry name" value="Thioesterase/thiol ester dehydrase-isomerase"/>
    <property type="match status" value="1"/>
</dbReference>
<comment type="similarity">
    <text evidence="1">Belongs to the lcsJ thioesterase family.</text>
</comment>
<feature type="chain" id="PRO_5003559415" description="Thioesterase domain-containing protein" evidence="2">
    <location>
        <begin position="21"/>
        <end position="228"/>
    </location>
</feature>
<dbReference type="PANTHER" id="PTHR12475">
    <property type="match status" value="1"/>
</dbReference>
<dbReference type="Proteomes" id="UP000005220">
    <property type="component" value="Chromosome 7"/>
</dbReference>
<evidence type="ECO:0000256" key="1">
    <source>
        <dbReference type="ARBA" id="ARBA00038476"/>
    </source>
</evidence>
<protein>
    <recommendedName>
        <fullName evidence="5">Thioesterase domain-containing protein</fullName>
    </recommendedName>
</protein>
<gene>
    <name evidence="3" type="primary">KAFR0G01660</name>
    <name evidence="3" type="ORF">KAFR_0G01660</name>
</gene>
<dbReference type="EMBL" id="HE650827">
    <property type="protein sequence ID" value="CCF59200.1"/>
    <property type="molecule type" value="Genomic_DNA"/>
</dbReference>
<dbReference type="InterPro" id="IPR029069">
    <property type="entry name" value="HotDog_dom_sf"/>
</dbReference>
<dbReference type="HOGENOM" id="CLU_040660_3_0_1"/>
<dbReference type="FunCoup" id="H2AXV0">
    <property type="interactions" value="50"/>
</dbReference>
<dbReference type="Pfam" id="PF13279">
    <property type="entry name" value="4HBT_2"/>
    <property type="match status" value="1"/>
</dbReference>
<dbReference type="KEGG" id="kaf:KAFR_0G01660"/>
<dbReference type="PANTHER" id="PTHR12475:SF4">
    <property type="entry name" value="PROTEIN THEM6"/>
    <property type="match status" value="1"/>
</dbReference>
<dbReference type="GeneID" id="13887180"/>
<evidence type="ECO:0008006" key="5">
    <source>
        <dbReference type="Google" id="ProtNLM"/>
    </source>
</evidence>
<organism evidence="3 4">
    <name type="scientific">Kazachstania africana (strain ATCC 22294 / BCRC 22015 / CBS 2517 / CECT 1963 / NBRC 1671 / NRRL Y-8276)</name>
    <name type="common">Yeast</name>
    <name type="synonym">Kluyveromyces africanus</name>
    <dbReference type="NCBI Taxonomy" id="1071382"/>
    <lineage>
        <taxon>Eukaryota</taxon>
        <taxon>Fungi</taxon>
        <taxon>Dikarya</taxon>
        <taxon>Ascomycota</taxon>
        <taxon>Saccharomycotina</taxon>
        <taxon>Saccharomycetes</taxon>
        <taxon>Saccharomycetales</taxon>
        <taxon>Saccharomycetaceae</taxon>
        <taxon>Kazachstania</taxon>
    </lineage>
</organism>
<dbReference type="InterPro" id="IPR051490">
    <property type="entry name" value="THEM6_lcsJ_thioesterase"/>
</dbReference>
<evidence type="ECO:0000313" key="3">
    <source>
        <dbReference type="EMBL" id="CCF59200.1"/>
    </source>
</evidence>
<dbReference type="InParanoid" id="H2AXV0"/>
<dbReference type="CDD" id="cd00586">
    <property type="entry name" value="4HBT"/>
    <property type="match status" value="1"/>
</dbReference>
<keyword evidence="4" id="KW-1185">Reference proteome</keyword>
<keyword evidence="2" id="KW-0732">Signal</keyword>
<evidence type="ECO:0000313" key="4">
    <source>
        <dbReference type="Proteomes" id="UP000005220"/>
    </source>
</evidence>
<accession>H2AXV0</accession>
<name>H2AXV0_KAZAF</name>
<dbReference type="RefSeq" id="XP_003958335.1">
    <property type="nucleotide sequence ID" value="XM_003958286.1"/>
</dbReference>
<dbReference type="OrthoDB" id="265761at2759"/>
<sequence length="228" mass="26648">MLATVCKYLVGLFLLSSYKSLPGAYFVRFYYSPIKYALLPVFTGYDTKNIKTLQNDKFGVFRANKYTTYASPFECDFYFHKSNSTYFAELDVNRGGLMCKIFQKLFLTSKHYPFIPVANVFMNFLKEIKPFEKYDISSHIFCWDQKWLYIMSRFTRTNDKTLFSIAITKYVLKDGRKTINPRDAMKACGIYNEEVEKISQENLVLLTEKSGFHDTAVLESVEHNYGDI</sequence>
<proteinExistence type="inferred from homology"/>
<evidence type="ECO:0000256" key="2">
    <source>
        <dbReference type="SAM" id="SignalP"/>
    </source>
</evidence>
<feature type="signal peptide" evidence="2">
    <location>
        <begin position="1"/>
        <end position="20"/>
    </location>
</feature>
<reference evidence="3 4" key="1">
    <citation type="journal article" date="2011" name="Proc. Natl. Acad. Sci. U.S.A.">
        <title>Evolutionary erosion of yeast sex chromosomes by mating-type switching accidents.</title>
        <authorList>
            <person name="Gordon J.L."/>
            <person name="Armisen D."/>
            <person name="Proux-Wera E."/>
            <person name="Oheigeartaigh S.S."/>
            <person name="Byrne K.P."/>
            <person name="Wolfe K.H."/>
        </authorList>
    </citation>
    <scope>NUCLEOTIDE SEQUENCE [LARGE SCALE GENOMIC DNA]</scope>
    <source>
        <strain evidence="4">ATCC 22294 / BCRC 22015 / CBS 2517 / CECT 1963 / NBRC 1671 / NRRL Y-8276</strain>
    </source>
</reference>
<dbReference type="eggNOG" id="KOG4366">
    <property type="taxonomic scope" value="Eukaryota"/>
</dbReference>
<dbReference type="AlphaFoldDB" id="H2AXV0"/>